<organism evidence="1 2">
    <name type="scientific">Mesorhizobium salmacidum</name>
    <dbReference type="NCBI Taxonomy" id="3015171"/>
    <lineage>
        <taxon>Bacteria</taxon>
        <taxon>Pseudomonadati</taxon>
        <taxon>Pseudomonadota</taxon>
        <taxon>Alphaproteobacteria</taxon>
        <taxon>Hyphomicrobiales</taxon>
        <taxon>Phyllobacteriaceae</taxon>
        <taxon>Mesorhizobium</taxon>
    </lineage>
</organism>
<proteinExistence type="predicted"/>
<protein>
    <recommendedName>
        <fullName evidence="3">ImmA/IrrE family metallo-endopeptidase</fullName>
    </recommendedName>
</protein>
<name>A0ABU8L213_9HYPH</name>
<accession>A0ABU8L213</accession>
<evidence type="ECO:0000313" key="2">
    <source>
        <dbReference type="Proteomes" id="UP001387293"/>
    </source>
</evidence>
<keyword evidence="2" id="KW-1185">Reference proteome</keyword>
<dbReference type="Proteomes" id="UP001387293">
    <property type="component" value="Unassembled WGS sequence"/>
</dbReference>
<sequence length="323" mass="36120">MRNVIAMTSGSLGIDFALTENTDVQAIAVFSSPPKILMTFGLADAMCRLSSVLVTAGMFVSFGDTDPTWSPKLQNTVITVEDQIRDEPFRWHPEYTPWMNDGERQVIFAYLLVSMSRFIVLHEIGHIGYAHSHGPSGTSPRLAALIDGQATNEADRRAAIISQAKEIAADGFAFNTHLCLQAHELGVADLDPMRKLLTEKLIGTPRLRLRWTLLSAYFVFQLLDRRNWNLETATLATHPPAPFRLKCLYAAALELKHPDLPESEIIEEVSGARTFGSAVFDVGLKRFPDLFWIDQVADEAFDAIFMEIYAELHNWTVWGGKKP</sequence>
<gene>
    <name evidence="1" type="ORF">O7A60_25035</name>
</gene>
<reference evidence="1 2" key="1">
    <citation type="submission" date="2022-12" db="EMBL/GenBank/DDBJ databases">
        <authorList>
            <person name="Muema E."/>
        </authorList>
    </citation>
    <scope>NUCLEOTIDE SEQUENCE [LARGE SCALE GENOMIC DNA]</scope>
    <source>
        <strain evidence="2">1326</strain>
    </source>
</reference>
<evidence type="ECO:0008006" key="3">
    <source>
        <dbReference type="Google" id="ProtNLM"/>
    </source>
</evidence>
<evidence type="ECO:0000313" key="1">
    <source>
        <dbReference type="EMBL" id="MEI9412006.1"/>
    </source>
</evidence>
<dbReference type="EMBL" id="JAPYKS010000021">
    <property type="protein sequence ID" value="MEI9412006.1"/>
    <property type="molecule type" value="Genomic_DNA"/>
</dbReference>
<comment type="caution">
    <text evidence="1">The sequence shown here is derived from an EMBL/GenBank/DDBJ whole genome shotgun (WGS) entry which is preliminary data.</text>
</comment>
<dbReference type="RefSeq" id="WP_337108446.1">
    <property type="nucleotide sequence ID" value="NZ_JAPYKS010000021.1"/>
</dbReference>